<dbReference type="GeneID" id="38781120"/>
<protein>
    <recommendedName>
        <fullName evidence="4">HMG box domain-containing protein</fullName>
    </recommendedName>
</protein>
<dbReference type="InterPro" id="IPR009071">
    <property type="entry name" value="HMG_box_dom"/>
</dbReference>
<dbReference type="PROSITE" id="PS50118">
    <property type="entry name" value="HMG_BOX_2"/>
    <property type="match status" value="2"/>
</dbReference>
<sequence length="300" mass="34025">MFSVLASRVVLRTSALNSVRITRFPVPVFQTISSRLQSPTWTRTFLTASSVRLAQAAEEPTAAKKTTTKRATIGRTKTSKKKVAKKPAKKVAKTAAQKPGRGVDPAKQKQKALLEKKRQARQVYAENRPPKRHVSSYGVFWSHYVKDHPLKGTPSEDLISTMRAGAAEWKALSDAEKQRYADEARVINQERRQKFLEYESSLDVATLRTVNAVRKAHGKHKIHRKGETDIRSLTSFSRYFKQHRAEVEIPADMPNKERIPYRMKALGQRWKAMSDVERQPYVTASAEGRAQLAAEKERTT</sequence>
<dbReference type="GO" id="GO:0005634">
    <property type="term" value="C:nucleus"/>
    <property type="evidence" value="ECO:0007669"/>
    <property type="project" value="UniProtKB-UniRule"/>
</dbReference>
<keyword evidence="1 2" id="KW-0238">DNA-binding</keyword>
<evidence type="ECO:0000256" key="3">
    <source>
        <dbReference type="SAM" id="MobiDB-lite"/>
    </source>
</evidence>
<dbReference type="AlphaFoldDB" id="A0A401GPQ5"/>
<evidence type="ECO:0000256" key="1">
    <source>
        <dbReference type="ARBA" id="ARBA00023125"/>
    </source>
</evidence>
<organism evidence="5 6">
    <name type="scientific">Sparassis crispa</name>
    <dbReference type="NCBI Taxonomy" id="139825"/>
    <lineage>
        <taxon>Eukaryota</taxon>
        <taxon>Fungi</taxon>
        <taxon>Dikarya</taxon>
        <taxon>Basidiomycota</taxon>
        <taxon>Agaricomycotina</taxon>
        <taxon>Agaricomycetes</taxon>
        <taxon>Polyporales</taxon>
        <taxon>Sparassidaceae</taxon>
        <taxon>Sparassis</taxon>
    </lineage>
</organism>
<feature type="DNA-binding region" description="HMG box" evidence="2">
    <location>
        <begin position="229"/>
        <end position="300"/>
    </location>
</feature>
<comment type="caution">
    <text evidence="5">The sequence shown here is derived from an EMBL/GenBank/DDBJ whole genome shotgun (WGS) entry which is preliminary data.</text>
</comment>
<dbReference type="Gene3D" id="1.10.30.10">
    <property type="entry name" value="High mobility group box domain"/>
    <property type="match status" value="2"/>
</dbReference>
<feature type="compositionally biased region" description="Basic residues" evidence="3">
    <location>
        <begin position="77"/>
        <end position="92"/>
    </location>
</feature>
<dbReference type="Pfam" id="PF09011">
    <property type="entry name" value="HMG_box_2"/>
    <property type="match status" value="1"/>
</dbReference>
<dbReference type="STRING" id="139825.A0A401GPQ5"/>
<dbReference type="InParanoid" id="A0A401GPQ5"/>
<name>A0A401GPQ5_9APHY</name>
<feature type="DNA-binding region" description="HMG box" evidence="2">
    <location>
        <begin position="130"/>
        <end position="199"/>
    </location>
</feature>
<feature type="domain" description="HMG box" evidence="4">
    <location>
        <begin position="130"/>
        <end position="199"/>
    </location>
</feature>
<dbReference type="Pfam" id="PF00505">
    <property type="entry name" value="HMG_box"/>
    <property type="match status" value="1"/>
</dbReference>
<reference evidence="5 6" key="1">
    <citation type="journal article" date="2018" name="Sci. Rep.">
        <title>Genome sequence of the cauliflower mushroom Sparassis crispa (Hanabiratake) and its association with beneficial usage.</title>
        <authorList>
            <person name="Kiyama R."/>
            <person name="Furutani Y."/>
            <person name="Kawaguchi K."/>
            <person name="Nakanishi T."/>
        </authorList>
    </citation>
    <scope>NUCLEOTIDE SEQUENCE [LARGE SCALE GENOMIC DNA]</scope>
</reference>
<dbReference type="InterPro" id="IPR036910">
    <property type="entry name" value="HMG_box_dom_sf"/>
</dbReference>
<feature type="compositionally biased region" description="Low complexity" evidence="3">
    <location>
        <begin position="56"/>
        <end position="76"/>
    </location>
</feature>
<proteinExistence type="predicted"/>
<dbReference type="OrthoDB" id="1919336at2759"/>
<evidence type="ECO:0000313" key="5">
    <source>
        <dbReference type="EMBL" id="GBE84203.1"/>
    </source>
</evidence>
<dbReference type="EMBL" id="BFAD01000006">
    <property type="protein sequence ID" value="GBE84203.1"/>
    <property type="molecule type" value="Genomic_DNA"/>
</dbReference>
<keyword evidence="2" id="KW-0539">Nucleus</keyword>
<gene>
    <name evidence="5" type="ORF">SCP_0601810</name>
</gene>
<accession>A0A401GPQ5</accession>
<dbReference type="PANTHER" id="PTHR48112:SF22">
    <property type="entry name" value="MITOCHONDRIAL TRANSCRIPTION FACTOR A, ISOFORM B"/>
    <property type="match status" value="1"/>
</dbReference>
<dbReference type="InterPro" id="IPR050342">
    <property type="entry name" value="HMGB"/>
</dbReference>
<dbReference type="Proteomes" id="UP000287166">
    <property type="component" value="Unassembled WGS sequence"/>
</dbReference>
<dbReference type="SMART" id="SM00398">
    <property type="entry name" value="HMG"/>
    <property type="match status" value="2"/>
</dbReference>
<keyword evidence="6" id="KW-1185">Reference proteome</keyword>
<dbReference type="PANTHER" id="PTHR48112">
    <property type="entry name" value="HIGH MOBILITY GROUP PROTEIN DSP1"/>
    <property type="match status" value="1"/>
</dbReference>
<dbReference type="GO" id="GO:0003677">
    <property type="term" value="F:DNA binding"/>
    <property type="evidence" value="ECO:0007669"/>
    <property type="project" value="UniProtKB-UniRule"/>
</dbReference>
<dbReference type="SUPFAM" id="SSF47095">
    <property type="entry name" value="HMG-box"/>
    <property type="match status" value="2"/>
</dbReference>
<evidence type="ECO:0000256" key="2">
    <source>
        <dbReference type="PROSITE-ProRule" id="PRU00267"/>
    </source>
</evidence>
<dbReference type="CDD" id="cd00084">
    <property type="entry name" value="HMG-box_SF"/>
    <property type="match status" value="1"/>
</dbReference>
<evidence type="ECO:0000313" key="6">
    <source>
        <dbReference type="Proteomes" id="UP000287166"/>
    </source>
</evidence>
<feature type="domain" description="HMG box" evidence="4">
    <location>
        <begin position="229"/>
        <end position="300"/>
    </location>
</feature>
<dbReference type="RefSeq" id="XP_027615116.1">
    <property type="nucleotide sequence ID" value="XM_027759315.1"/>
</dbReference>
<evidence type="ECO:0000259" key="4">
    <source>
        <dbReference type="PROSITE" id="PS50118"/>
    </source>
</evidence>
<feature type="region of interest" description="Disordered" evidence="3">
    <location>
        <begin position="56"/>
        <end position="111"/>
    </location>
</feature>